<reference evidence="2" key="1">
    <citation type="submission" date="2021-04" db="EMBL/GenBank/DDBJ databases">
        <authorList>
            <person name="Chebbi M.A.C M."/>
        </authorList>
    </citation>
    <scope>NUCLEOTIDE SEQUENCE</scope>
</reference>
<accession>A0A8J2MR47</accession>
<evidence type="ECO:0000313" key="2">
    <source>
        <dbReference type="EMBL" id="CAG5096678.1"/>
    </source>
</evidence>
<dbReference type="AlphaFoldDB" id="A0A8J2MR47"/>
<evidence type="ECO:0000313" key="3">
    <source>
        <dbReference type="Proteomes" id="UP000786811"/>
    </source>
</evidence>
<organism evidence="2 3">
    <name type="scientific">Cotesia congregata</name>
    <name type="common">Parasitoid wasp</name>
    <name type="synonym">Apanteles congregatus</name>
    <dbReference type="NCBI Taxonomy" id="51543"/>
    <lineage>
        <taxon>Eukaryota</taxon>
        <taxon>Metazoa</taxon>
        <taxon>Ecdysozoa</taxon>
        <taxon>Arthropoda</taxon>
        <taxon>Hexapoda</taxon>
        <taxon>Insecta</taxon>
        <taxon>Pterygota</taxon>
        <taxon>Neoptera</taxon>
        <taxon>Endopterygota</taxon>
        <taxon>Hymenoptera</taxon>
        <taxon>Apocrita</taxon>
        <taxon>Ichneumonoidea</taxon>
        <taxon>Braconidae</taxon>
        <taxon>Microgastrinae</taxon>
        <taxon>Cotesia</taxon>
    </lineage>
</organism>
<feature type="region of interest" description="Disordered" evidence="1">
    <location>
        <begin position="70"/>
        <end position="98"/>
    </location>
</feature>
<dbReference type="EMBL" id="CAJNRD030001121">
    <property type="protein sequence ID" value="CAG5096678.1"/>
    <property type="molecule type" value="Genomic_DNA"/>
</dbReference>
<feature type="compositionally biased region" description="Low complexity" evidence="1">
    <location>
        <begin position="1"/>
        <end position="16"/>
    </location>
</feature>
<protein>
    <submittedName>
        <fullName evidence="2">Uncharacterized protein</fullName>
    </submittedName>
</protein>
<keyword evidence="3" id="KW-1185">Reference proteome</keyword>
<proteinExistence type="predicted"/>
<feature type="region of interest" description="Disordered" evidence="1">
    <location>
        <begin position="1"/>
        <end position="25"/>
    </location>
</feature>
<dbReference type="Gene3D" id="1.10.10.2590">
    <property type="entry name" value="BEN domain"/>
    <property type="match status" value="1"/>
</dbReference>
<dbReference type="OrthoDB" id="7700372at2759"/>
<sequence length="98" mass="10674">MLRNQNQPPAQQPNAPVDQVEIGHPGSNVFVTQQQWDAADFQNSYTSMGISLVRALFNDDVLMASNLRGGPSKIHKNAPRRPGLNSVIPGLNSEATHN</sequence>
<evidence type="ECO:0000256" key="1">
    <source>
        <dbReference type="SAM" id="MobiDB-lite"/>
    </source>
</evidence>
<dbReference type="Proteomes" id="UP000786811">
    <property type="component" value="Unassembled WGS sequence"/>
</dbReference>
<comment type="caution">
    <text evidence="2">The sequence shown here is derived from an EMBL/GenBank/DDBJ whole genome shotgun (WGS) entry which is preliminary data.</text>
</comment>
<gene>
    <name evidence="2" type="ORF">HICCMSTLAB_LOCUS8330</name>
</gene>
<name>A0A8J2MR47_COTCN</name>